<keyword evidence="7" id="KW-0206">Cytoskeleton</keyword>
<keyword evidence="5 10" id="KW-0175">Coiled coil</keyword>
<keyword evidence="6" id="KW-0969">Cilium</keyword>
<keyword evidence="8" id="KW-0966">Cell projection</keyword>
<reference evidence="13" key="3">
    <citation type="submission" date="2025-08" db="UniProtKB">
        <authorList>
            <consortium name="Ensembl"/>
        </authorList>
    </citation>
    <scope>IDENTIFICATION</scope>
</reference>
<dbReference type="RefSeq" id="XP_002122599.1">
    <property type="nucleotide sequence ID" value="XM_002122563.4"/>
</dbReference>
<evidence type="ECO:0000256" key="4">
    <source>
        <dbReference type="ARBA" id="ARBA00022490"/>
    </source>
</evidence>
<dbReference type="InParanoid" id="F6UGT8"/>
<evidence type="ECO:0000256" key="1">
    <source>
        <dbReference type="ARBA" id="ARBA00004120"/>
    </source>
</evidence>
<dbReference type="FunCoup" id="F6UGT8">
    <property type="interactions" value="6"/>
</dbReference>
<accession>F6UGT8</accession>
<feature type="region of interest" description="Disordered" evidence="11">
    <location>
        <begin position="1"/>
        <end position="37"/>
    </location>
</feature>
<reference evidence="13" key="4">
    <citation type="submission" date="2025-09" db="UniProtKB">
        <authorList>
            <consortium name="Ensembl"/>
        </authorList>
    </citation>
    <scope>IDENTIFICATION</scope>
</reference>
<evidence type="ECO:0000313" key="14">
    <source>
        <dbReference type="Proteomes" id="UP000008144"/>
    </source>
</evidence>
<dbReference type="EMBL" id="EAAA01000479">
    <property type="status" value="NOT_ANNOTATED_CDS"/>
    <property type="molecule type" value="Genomic_DNA"/>
</dbReference>
<evidence type="ECO:0000256" key="6">
    <source>
        <dbReference type="ARBA" id="ARBA00023069"/>
    </source>
</evidence>
<dbReference type="Proteomes" id="UP000008144">
    <property type="component" value="Chromosome 10"/>
</dbReference>
<feature type="coiled-coil region" evidence="10">
    <location>
        <begin position="97"/>
        <end position="177"/>
    </location>
</feature>
<protein>
    <recommendedName>
        <fullName evidence="3">Basal body-orientation factor 1</fullName>
    </recommendedName>
    <alternativeName>
        <fullName evidence="9">Coiled-coil domain-containing protein 176</fullName>
    </alternativeName>
</protein>
<feature type="coiled-coil region" evidence="10">
    <location>
        <begin position="251"/>
        <end position="313"/>
    </location>
</feature>
<reference evidence="14" key="1">
    <citation type="journal article" date="2002" name="Science">
        <title>The draft genome of Ciona intestinalis: insights into chordate and vertebrate origins.</title>
        <authorList>
            <person name="Dehal P."/>
            <person name="Satou Y."/>
            <person name="Campbell R.K."/>
            <person name="Chapman J."/>
            <person name="Degnan B."/>
            <person name="De Tomaso A."/>
            <person name="Davidson B."/>
            <person name="Di Gregorio A."/>
            <person name="Gelpke M."/>
            <person name="Goodstein D.M."/>
            <person name="Harafuji N."/>
            <person name="Hastings K.E."/>
            <person name="Ho I."/>
            <person name="Hotta K."/>
            <person name="Huang W."/>
            <person name="Kawashima T."/>
            <person name="Lemaire P."/>
            <person name="Martinez D."/>
            <person name="Meinertzhagen I.A."/>
            <person name="Necula S."/>
            <person name="Nonaka M."/>
            <person name="Putnam N."/>
            <person name="Rash S."/>
            <person name="Saiga H."/>
            <person name="Satake M."/>
            <person name="Terry A."/>
            <person name="Yamada L."/>
            <person name="Wang H.G."/>
            <person name="Awazu S."/>
            <person name="Azumi K."/>
            <person name="Boore J."/>
            <person name="Branno M."/>
            <person name="Chin-Bow S."/>
            <person name="DeSantis R."/>
            <person name="Doyle S."/>
            <person name="Francino P."/>
            <person name="Keys D.N."/>
            <person name="Haga S."/>
            <person name="Hayashi H."/>
            <person name="Hino K."/>
            <person name="Imai K.S."/>
            <person name="Inaba K."/>
            <person name="Kano S."/>
            <person name="Kobayashi K."/>
            <person name="Kobayashi M."/>
            <person name="Lee B.I."/>
            <person name="Makabe K.W."/>
            <person name="Manohar C."/>
            <person name="Matassi G."/>
            <person name="Medina M."/>
            <person name="Mochizuki Y."/>
            <person name="Mount S."/>
            <person name="Morishita T."/>
            <person name="Miura S."/>
            <person name="Nakayama A."/>
            <person name="Nishizaka S."/>
            <person name="Nomoto H."/>
            <person name="Ohta F."/>
            <person name="Oishi K."/>
            <person name="Rigoutsos I."/>
            <person name="Sano M."/>
            <person name="Sasaki A."/>
            <person name="Sasakura Y."/>
            <person name="Shoguchi E."/>
            <person name="Shin-i T."/>
            <person name="Spagnuolo A."/>
            <person name="Stainier D."/>
            <person name="Suzuki M.M."/>
            <person name="Tassy O."/>
            <person name="Takatori N."/>
            <person name="Tokuoka M."/>
            <person name="Yagi K."/>
            <person name="Yoshizaki F."/>
            <person name="Wada S."/>
            <person name="Zhang C."/>
            <person name="Hyatt P.D."/>
            <person name="Larimer F."/>
            <person name="Detter C."/>
            <person name="Doggett N."/>
            <person name="Glavina T."/>
            <person name="Hawkins T."/>
            <person name="Richardson P."/>
            <person name="Lucas S."/>
            <person name="Kohara Y."/>
            <person name="Levine M."/>
            <person name="Satoh N."/>
            <person name="Rokhsar D.S."/>
        </authorList>
    </citation>
    <scope>NUCLEOTIDE SEQUENCE [LARGE SCALE GENOMIC DNA]</scope>
</reference>
<dbReference type="AlphaFoldDB" id="F6UGT8"/>
<dbReference type="KEGG" id="cin:100183833"/>
<dbReference type="PANTHER" id="PTHR14845">
    <property type="entry name" value="COILED-COIL DOMAIN-CONTAINING 166"/>
    <property type="match status" value="1"/>
</dbReference>
<evidence type="ECO:0000256" key="3">
    <source>
        <dbReference type="ARBA" id="ARBA00015392"/>
    </source>
</evidence>
<keyword evidence="14" id="KW-1185">Reference proteome</keyword>
<dbReference type="PANTHER" id="PTHR14845:SF5">
    <property type="entry name" value="BASAL BODY-ORIENTATION FACTOR 1"/>
    <property type="match status" value="1"/>
</dbReference>
<reference evidence="13" key="2">
    <citation type="journal article" date="2008" name="Genome Biol.">
        <title>Improved genome assembly and evidence-based global gene model set for the chordate Ciona intestinalis: new insight into intron and operon populations.</title>
        <authorList>
            <person name="Satou Y."/>
            <person name="Mineta K."/>
            <person name="Ogasawara M."/>
            <person name="Sasakura Y."/>
            <person name="Shoguchi E."/>
            <person name="Ueno K."/>
            <person name="Yamada L."/>
            <person name="Matsumoto J."/>
            <person name="Wasserscheid J."/>
            <person name="Dewar K."/>
            <person name="Wiley G.B."/>
            <person name="Macmil S.L."/>
            <person name="Roe B.A."/>
            <person name="Zeller R.W."/>
            <person name="Hastings K.E."/>
            <person name="Lemaire P."/>
            <person name="Lindquist E."/>
            <person name="Endo T."/>
            <person name="Hotta K."/>
            <person name="Inaba K."/>
        </authorList>
    </citation>
    <scope>NUCLEOTIDE SEQUENCE [LARGE SCALE GENOMIC DNA]</scope>
    <source>
        <strain evidence="13">wild type</strain>
    </source>
</reference>
<dbReference type="GeneTree" id="ENSGT00940000154427"/>
<dbReference type="GeneID" id="100183833"/>
<evidence type="ECO:0000256" key="11">
    <source>
        <dbReference type="SAM" id="MobiDB-lite"/>
    </source>
</evidence>
<keyword evidence="4" id="KW-0963">Cytoplasm</keyword>
<dbReference type="Ensembl" id="ENSCINT00000012084.3">
    <property type="protein sequence ID" value="ENSCINP00000012084.3"/>
    <property type="gene ID" value="ENSCING00000005861.3"/>
</dbReference>
<evidence type="ECO:0000256" key="10">
    <source>
        <dbReference type="SAM" id="Coils"/>
    </source>
</evidence>
<evidence type="ECO:0000256" key="9">
    <source>
        <dbReference type="ARBA" id="ARBA00031573"/>
    </source>
</evidence>
<organism evidence="13 14">
    <name type="scientific">Ciona intestinalis</name>
    <name type="common">Transparent sea squirt</name>
    <name type="synonym">Ascidia intestinalis</name>
    <dbReference type="NCBI Taxonomy" id="7719"/>
    <lineage>
        <taxon>Eukaryota</taxon>
        <taxon>Metazoa</taxon>
        <taxon>Chordata</taxon>
        <taxon>Tunicata</taxon>
        <taxon>Ascidiacea</taxon>
        <taxon>Phlebobranchia</taxon>
        <taxon>Cionidae</taxon>
        <taxon>Ciona</taxon>
    </lineage>
</organism>
<evidence type="ECO:0000313" key="13">
    <source>
        <dbReference type="Ensembl" id="ENSCINP00000012084.3"/>
    </source>
</evidence>
<gene>
    <name evidence="13" type="primary">LOC100183833</name>
</gene>
<name>F6UGT8_CIOIN</name>
<dbReference type="InterPro" id="IPR032777">
    <property type="entry name" value="DUF4515"/>
</dbReference>
<evidence type="ECO:0000256" key="8">
    <source>
        <dbReference type="ARBA" id="ARBA00023273"/>
    </source>
</evidence>
<evidence type="ECO:0000256" key="2">
    <source>
        <dbReference type="ARBA" id="ARBA00007508"/>
    </source>
</evidence>
<feature type="domain" description="DUF4515" evidence="12">
    <location>
        <begin position="89"/>
        <end position="277"/>
    </location>
</feature>
<accession>A0A1W2W2P3</accession>
<dbReference type="HOGENOM" id="CLU_032853_0_0_1"/>
<proteinExistence type="inferred from homology"/>
<dbReference type="OMA" id="MEADKWT"/>
<evidence type="ECO:0000259" key="12">
    <source>
        <dbReference type="Pfam" id="PF14988"/>
    </source>
</evidence>
<feature type="compositionally biased region" description="Basic residues" evidence="11">
    <location>
        <begin position="1"/>
        <end position="27"/>
    </location>
</feature>
<feature type="region of interest" description="Disordered" evidence="11">
    <location>
        <begin position="471"/>
        <end position="508"/>
    </location>
</feature>
<comment type="subcellular location">
    <subcellularLocation>
        <location evidence="1">Cytoplasm</location>
        <location evidence="1">Cytoskeleton</location>
        <location evidence="1">Cilium basal body</location>
    </subcellularLocation>
</comment>
<feature type="compositionally biased region" description="Polar residues" evidence="11">
    <location>
        <begin position="471"/>
        <end position="480"/>
    </location>
</feature>
<sequence length="508" mass="58517">MPKKGKKGGKGKKGKKSGGKKGKKSGKSSKMDRDAELSMATANAKLWASRLDVTEKSRNEYRETCKRMAGENEKLHDTLFQSEKDTIEVVTYLKKGDMEKDEEITRYEQELKDLKKQSRKDKETIMAEFSSQISDLESRLEQRTGEVKLMQSELKLVKEFRRKRAAMQAELDEIRESMFVANKEHKDTLQKMEHKFFEEKIRLEREASQKIAELAERAHTEAIANLDETTRSVYKENIRLNEALSYHIKESQSLQTRCDSLTTEVESLRANKELSDATVKEKVTESKRHKGEIHGLREKVEQLEKALSSMVHEFRDEKRAIEQRARMETVASGGEIQKLQRMLQIKDKEMNKVKVVAKNIVEQRTNVEIFFLSALEKVRTEIALNRAQYVQAAQSAYHRKMLAAHSGQADFPKIRTFRKNDSSTNSVFADLSEAENWSSLGNQVDIRDLTWEQKEKVLRLLFARMNGLKTKSNVQRTQHSAPPLSITDKTNRPKPIDHAPNPTLDLMT</sequence>
<dbReference type="OrthoDB" id="441129at2759"/>
<dbReference type="Pfam" id="PF14988">
    <property type="entry name" value="DUF4515"/>
    <property type="match status" value="1"/>
</dbReference>
<evidence type="ECO:0000256" key="5">
    <source>
        <dbReference type="ARBA" id="ARBA00023054"/>
    </source>
</evidence>
<evidence type="ECO:0000256" key="7">
    <source>
        <dbReference type="ARBA" id="ARBA00023212"/>
    </source>
</evidence>
<comment type="similarity">
    <text evidence="2">Belongs to the BBOF1 family.</text>
</comment>